<feature type="region of interest" description="Disordered" evidence="18">
    <location>
        <begin position="266"/>
        <end position="315"/>
    </location>
</feature>
<dbReference type="Pfam" id="PF01477">
    <property type="entry name" value="PLAT"/>
    <property type="match status" value="1"/>
</dbReference>
<dbReference type="SMART" id="SM00308">
    <property type="entry name" value="LH2"/>
    <property type="match status" value="1"/>
</dbReference>
<evidence type="ECO:0008006" key="23">
    <source>
        <dbReference type="Google" id="ProtNLM"/>
    </source>
</evidence>
<feature type="domain" description="PLAT" evidence="19">
    <location>
        <begin position="90"/>
        <end position="220"/>
    </location>
</feature>
<evidence type="ECO:0000256" key="12">
    <source>
        <dbReference type="ARBA" id="ARBA00023002"/>
    </source>
</evidence>
<dbReference type="PROSITE" id="PS50095">
    <property type="entry name" value="PLAT"/>
    <property type="match status" value="1"/>
</dbReference>
<dbReference type="Gene3D" id="3.10.450.60">
    <property type="match status" value="1"/>
</dbReference>
<dbReference type="InterPro" id="IPR027433">
    <property type="entry name" value="Lipoxygenase_dom_3"/>
</dbReference>
<evidence type="ECO:0000256" key="9">
    <source>
        <dbReference type="ARBA" id="ARBA00022832"/>
    </source>
</evidence>
<feature type="region of interest" description="Disordered" evidence="18">
    <location>
        <begin position="1"/>
        <end position="23"/>
    </location>
</feature>
<evidence type="ECO:0000256" key="10">
    <source>
        <dbReference type="ARBA" id="ARBA00022946"/>
    </source>
</evidence>
<comment type="similarity">
    <text evidence="3 17">Belongs to the lipoxygenase family.</text>
</comment>
<evidence type="ECO:0000256" key="7">
    <source>
        <dbReference type="ARBA" id="ARBA00022723"/>
    </source>
</evidence>
<evidence type="ECO:0000256" key="2">
    <source>
        <dbReference type="ARBA" id="ARBA00004229"/>
    </source>
</evidence>
<dbReference type="SUPFAM" id="SSF48484">
    <property type="entry name" value="Lipoxigenase"/>
    <property type="match status" value="1"/>
</dbReference>
<dbReference type="FunFam" id="1.20.245.10:FF:000002">
    <property type="entry name" value="Lipoxygenase"/>
    <property type="match status" value="1"/>
</dbReference>
<dbReference type="AlphaFoldDB" id="A0A5N6M970"/>
<dbReference type="SUPFAM" id="SSF49723">
    <property type="entry name" value="Lipase/lipooxygenase domain (PLAT/LH2 domain)"/>
    <property type="match status" value="1"/>
</dbReference>
<dbReference type="Gene3D" id="4.10.372.10">
    <property type="entry name" value="Lipoxygenase-1, Domain 3"/>
    <property type="match status" value="1"/>
</dbReference>
<evidence type="ECO:0000256" key="5">
    <source>
        <dbReference type="ARBA" id="ARBA00022528"/>
    </source>
</evidence>
<keyword evidence="22" id="KW-1185">Reference proteome</keyword>
<keyword evidence="7 17" id="KW-0479">Metal-binding</keyword>
<feature type="compositionally biased region" description="Basic and acidic residues" evidence="18">
    <location>
        <begin position="1115"/>
        <end position="1130"/>
    </location>
</feature>
<dbReference type="InterPro" id="IPR036392">
    <property type="entry name" value="PLAT/LH2_dom_sf"/>
</dbReference>
<evidence type="ECO:0000256" key="8">
    <source>
        <dbReference type="ARBA" id="ARBA00022767"/>
    </source>
</evidence>
<dbReference type="GO" id="GO:0046872">
    <property type="term" value="F:metal ion binding"/>
    <property type="evidence" value="ECO:0007669"/>
    <property type="project" value="UniProtKB-KW"/>
</dbReference>
<dbReference type="GO" id="GO:0034440">
    <property type="term" value="P:lipid oxidation"/>
    <property type="evidence" value="ECO:0007669"/>
    <property type="project" value="InterPro"/>
</dbReference>
<evidence type="ECO:0000259" key="20">
    <source>
        <dbReference type="PROSITE" id="PS51393"/>
    </source>
</evidence>
<protein>
    <recommendedName>
        <fullName evidence="23">Lipoxygenase</fullName>
    </recommendedName>
</protein>
<keyword evidence="10" id="KW-0809">Transit peptide</keyword>
<feature type="compositionally biased region" description="Basic and acidic residues" evidence="18">
    <location>
        <begin position="302"/>
        <end position="315"/>
    </location>
</feature>
<evidence type="ECO:0000259" key="19">
    <source>
        <dbReference type="PROSITE" id="PS50095"/>
    </source>
</evidence>
<evidence type="ECO:0000256" key="3">
    <source>
        <dbReference type="ARBA" id="ARBA00009419"/>
    </source>
</evidence>
<evidence type="ECO:0000256" key="11">
    <source>
        <dbReference type="ARBA" id="ARBA00022964"/>
    </source>
</evidence>
<evidence type="ECO:0000256" key="16">
    <source>
        <dbReference type="PROSITE-ProRule" id="PRU00152"/>
    </source>
</evidence>
<organism evidence="21 22">
    <name type="scientific">Mikania micrantha</name>
    <name type="common">bitter vine</name>
    <dbReference type="NCBI Taxonomy" id="192012"/>
    <lineage>
        <taxon>Eukaryota</taxon>
        <taxon>Viridiplantae</taxon>
        <taxon>Streptophyta</taxon>
        <taxon>Embryophyta</taxon>
        <taxon>Tracheophyta</taxon>
        <taxon>Spermatophyta</taxon>
        <taxon>Magnoliopsida</taxon>
        <taxon>eudicotyledons</taxon>
        <taxon>Gunneridae</taxon>
        <taxon>Pentapetalae</taxon>
        <taxon>asterids</taxon>
        <taxon>campanulids</taxon>
        <taxon>Asterales</taxon>
        <taxon>Asteraceae</taxon>
        <taxon>Asteroideae</taxon>
        <taxon>Heliantheae alliance</taxon>
        <taxon>Eupatorieae</taxon>
        <taxon>Mikania</taxon>
    </lineage>
</organism>
<comment type="caution">
    <text evidence="16">Lacks conserved residue(s) required for the propagation of feature annotation.</text>
</comment>
<dbReference type="InterPro" id="IPR020833">
    <property type="entry name" value="LipOase_Fe_BS"/>
</dbReference>
<keyword evidence="15" id="KW-0275">Fatty acid biosynthesis</keyword>
<dbReference type="FunFam" id="3.10.450.60:FF:000005">
    <property type="entry name" value="Lipoxygenase"/>
    <property type="match status" value="1"/>
</dbReference>
<dbReference type="InterPro" id="IPR036226">
    <property type="entry name" value="LipOase_C_sf"/>
</dbReference>
<evidence type="ECO:0000256" key="6">
    <source>
        <dbReference type="ARBA" id="ARBA00022640"/>
    </source>
</evidence>
<evidence type="ECO:0000256" key="17">
    <source>
        <dbReference type="RuleBase" id="RU003974"/>
    </source>
</evidence>
<dbReference type="GO" id="GO:0031408">
    <property type="term" value="P:oxylipin biosynthetic process"/>
    <property type="evidence" value="ECO:0007669"/>
    <property type="project" value="UniProtKB-KW"/>
</dbReference>
<dbReference type="GO" id="GO:0009507">
    <property type="term" value="C:chloroplast"/>
    <property type="evidence" value="ECO:0007669"/>
    <property type="project" value="UniProtKB-SubCell"/>
</dbReference>
<dbReference type="InterPro" id="IPR000907">
    <property type="entry name" value="LipOase"/>
</dbReference>
<dbReference type="PRINTS" id="PR00087">
    <property type="entry name" value="LIPOXYGENASE"/>
</dbReference>
<evidence type="ECO:0000313" key="22">
    <source>
        <dbReference type="Proteomes" id="UP000326396"/>
    </source>
</evidence>
<dbReference type="EMBL" id="SZYD01000016">
    <property type="protein sequence ID" value="KAD3337205.1"/>
    <property type="molecule type" value="Genomic_DNA"/>
</dbReference>
<comment type="subcellular location">
    <subcellularLocation>
        <location evidence="2">Plastid</location>
        <location evidence="2">Chloroplast</location>
    </subcellularLocation>
</comment>
<proteinExistence type="inferred from homology"/>
<dbReference type="InterPro" id="IPR013819">
    <property type="entry name" value="LipOase_C"/>
</dbReference>
<dbReference type="InterPro" id="IPR042057">
    <property type="entry name" value="Lipoxy_PLAT/LH2"/>
</dbReference>
<keyword evidence="12 17" id="KW-0560">Oxidoreductase</keyword>
<sequence>MLKPQVNHLHKSPPPPSLTRGKKSFIPANGGADCSGNPTSFLSHNTLAFPTKRQCDFRSSRNRGSLAGQIKAVAGQATKSATVKTISLKAVITVQVTIGGTLSGLLTKAFDDFTDLLGKSLLMELISAETDAKTGLVKETIKDYAHRTGQKEDDVTYLAEFEVPEDFGSIGAIKLENEHRNEVFVESVVIEGHPAGTITVACESWVHSKSTNRESRVFFVDKVACLPCETPSGLKPYREKELASLRGEGAPEKPRERGDRIYDYDVYNDLGDPDKDPESARPVLGTKEYPYPRRCKTGRPRTKTDPASESRSSDVYVPRDEAFSEIKNLTFNTKTLTSVLKAVIPSLETMVIDDDLGFPYFTAIDSLFNEGVNLPTIDSDVFLGNVLPRILKSIEDAQNNVLLYETPAMIDRDKFGWMRDSEFGRQTLAGLNPLSITLVKEWPLTSKLDPKVYGPPESAITKDVIEKQIRGYCSLEEALKNKKLYILDYHDIFLPYVHKVRSQTTLKTTLYGSRTLLYLTPTGTLRPLAIELVRPPIDDKPQWKKVFTPCWDATGMWLWKLAKVHVLAHDSGYHQLVSHWLRTHCCTEPYIIAANRQLSKMHPIHNLLHPHFRYTMEINALARESLINSNGVIETGFSPGKYSIEMSSIVYGQLWRFDHEALPGDLIARGLAVEDPDSPHGLKLSIEDYPYANDGLVLWDIIKEWVTDYVNHYYPQENLVASDEELQAWWTEVRTVGHADKKDEPWWPVLNTPKDLIEIVTTIIWVTSGHHAAVNFGQYDYAGYIPNRSTIARVKMPNEDPTDDEWEAFKRRPEDELLSTFPSQVQASKIMAVLDVLSNHSPDEEYIGGKLELTYEANPHIKAAYERFAGRLKELEGIIDGRNADDNLKNRNGVGVVPYNLLKPYSEPGVTDIMSEFGEKSRNKAKEDGHDIPFGEEKFDITCNYPPNCIPLERWQRLCKIWNTDKWLKKSKTGRSNRNNDISRHTGGSMGFEEHRIKLLVKEEDETWNSVVQDQTPPTRHGVQSMKEHIKVEAKSSESTHGMKKAPKHVKHAFENGEFVKMRSKDEHKDTEKMGNTKWCWDDNNKDSKDAMGINWRSTTALLLNTLLSMIRTLDSEDKSSEEPSEETNKRQLLPKTNKRIVFPKTILQKMLQKTLLNDKPLKTLASEE</sequence>
<dbReference type="Gene3D" id="1.20.245.10">
    <property type="entry name" value="Lipoxygenase-1, Domain 5"/>
    <property type="match status" value="1"/>
</dbReference>
<gene>
    <name evidence="21" type="ORF">E3N88_32725</name>
</gene>
<evidence type="ECO:0000256" key="18">
    <source>
        <dbReference type="SAM" id="MobiDB-lite"/>
    </source>
</evidence>
<keyword evidence="4" id="KW-0444">Lipid biosynthesis</keyword>
<dbReference type="OrthoDB" id="407298at2759"/>
<keyword evidence="5" id="KW-0150">Chloroplast</keyword>
<evidence type="ECO:0000256" key="14">
    <source>
        <dbReference type="ARBA" id="ARBA00023098"/>
    </source>
</evidence>
<feature type="region of interest" description="Disordered" evidence="18">
    <location>
        <begin position="1115"/>
        <end position="1136"/>
    </location>
</feature>
<keyword evidence="9" id="KW-0276">Fatty acid metabolism</keyword>
<reference evidence="21 22" key="1">
    <citation type="submission" date="2019-05" db="EMBL/GenBank/DDBJ databases">
        <title>Mikania micrantha, genome provides insights into the molecular mechanism of rapid growth.</title>
        <authorList>
            <person name="Liu B."/>
        </authorList>
    </citation>
    <scope>NUCLEOTIDE SEQUENCE [LARGE SCALE GENOMIC DNA]</scope>
    <source>
        <strain evidence="21">NLD-2019</strain>
        <tissue evidence="21">Leaf</tissue>
    </source>
</reference>
<feature type="region of interest" description="Disordered" evidence="18">
    <location>
        <begin position="239"/>
        <end position="258"/>
    </location>
</feature>
<evidence type="ECO:0000256" key="1">
    <source>
        <dbReference type="ARBA" id="ARBA00001962"/>
    </source>
</evidence>
<keyword evidence="11 17" id="KW-0223">Dioxygenase</keyword>
<dbReference type="PANTHER" id="PTHR11771">
    <property type="entry name" value="LIPOXYGENASE"/>
    <property type="match status" value="1"/>
</dbReference>
<comment type="caution">
    <text evidence="21">The sequence shown here is derived from an EMBL/GenBank/DDBJ whole genome shotgun (WGS) entry which is preliminary data.</text>
</comment>
<dbReference type="Gene3D" id="2.60.60.20">
    <property type="entry name" value="PLAT/LH2 domain"/>
    <property type="match status" value="1"/>
</dbReference>
<dbReference type="PROSITE" id="PS51393">
    <property type="entry name" value="LIPOXYGENASE_3"/>
    <property type="match status" value="1"/>
</dbReference>
<evidence type="ECO:0000256" key="13">
    <source>
        <dbReference type="ARBA" id="ARBA00023004"/>
    </source>
</evidence>
<keyword evidence="8" id="KW-0925">Oxylipin biosynthesis</keyword>
<dbReference type="GO" id="GO:0006633">
    <property type="term" value="P:fatty acid biosynthetic process"/>
    <property type="evidence" value="ECO:0007669"/>
    <property type="project" value="UniProtKB-KW"/>
</dbReference>
<evidence type="ECO:0000256" key="4">
    <source>
        <dbReference type="ARBA" id="ARBA00022516"/>
    </source>
</evidence>
<dbReference type="PROSITE" id="PS00711">
    <property type="entry name" value="LIPOXYGENASE_1"/>
    <property type="match status" value="1"/>
</dbReference>
<keyword evidence="6" id="KW-0934">Plastid</keyword>
<dbReference type="Proteomes" id="UP000326396">
    <property type="component" value="Linkage Group LG6"/>
</dbReference>
<dbReference type="InterPro" id="IPR001246">
    <property type="entry name" value="LipOase_plant"/>
</dbReference>
<comment type="cofactor">
    <cofactor evidence="1 17">
        <name>Fe cation</name>
        <dbReference type="ChEBI" id="CHEBI:24875"/>
    </cofactor>
</comment>
<keyword evidence="13 17" id="KW-0408">Iron</keyword>
<dbReference type="PRINTS" id="PR00468">
    <property type="entry name" value="PLTLPOXGNASE"/>
</dbReference>
<dbReference type="Pfam" id="PF00305">
    <property type="entry name" value="Lipoxygenase"/>
    <property type="match status" value="1"/>
</dbReference>
<feature type="domain" description="Lipoxygenase" evidence="20">
    <location>
        <begin position="224"/>
        <end position="916"/>
    </location>
</feature>
<keyword evidence="14" id="KW-0443">Lipid metabolism</keyword>
<dbReference type="Gene3D" id="4.10.375.10">
    <property type="entry name" value="Lipoxygenase-1, Domain 2"/>
    <property type="match status" value="1"/>
</dbReference>
<dbReference type="CDD" id="cd01751">
    <property type="entry name" value="PLAT_LH2"/>
    <property type="match status" value="1"/>
</dbReference>
<name>A0A5N6M970_9ASTR</name>
<evidence type="ECO:0000256" key="15">
    <source>
        <dbReference type="ARBA" id="ARBA00023160"/>
    </source>
</evidence>
<dbReference type="InterPro" id="IPR001024">
    <property type="entry name" value="PLAT/LH2_dom"/>
</dbReference>
<accession>A0A5N6M970</accession>
<dbReference type="GO" id="GO:0016165">
    <property type="term" value="F:linoleate 13S-lipoxygenase activity"/>
    <property type="evidence" value="ECO:0007669"/>
    <property type="project" value="UniProtKB-ARBA"/>
</dbReference>
<evidence type="ECO:0000313" key="21">
    <source>
        <dbReference type="EMBL" id="KAD3337205.1"/>
    </source>
</evidence>